<dbReference type="Pfam" id="PF01865">
    <property type="entry name" value="PhoU_div"/>
    <property type="match status" value="1"/>
</dbReference>
<dbReference type="SUPFAM" id="SSF55811">
    <property type="entry name" value="Nudix"/>
    <property type="match status" value="1"/>
</dbReference>
<dbReference type="EMBL" id="JARYGZ010000001">
    <property type="protein sequence ID" value="MDH7638912.1"/>
    <property type="molecule type" value="Genomic_DNA"/>
</dbReference>
<name>A0ABT6N1G0_9SPHN</name>
<dbReference type="Gene3D" id="1.20.58.220">
    <property type="entry name" value="Phosphate transport system protein phou homolog 2, domain 2"/>
    <property type="match status" value="1"/>
</dbReference>
<protein>
    <submittedName>
        <fullName evidence="3">DUF47 family protein</fullName>
    </submittedName>
</protein>
<feature type="domain" description="Nudix hydrolase" evidence="2">
    <location>
        <begin position="5"/>
        <end position="127"/>
    </location>
</feature>
<proteinExistence type="inferred from homology"/>
<dbReference type="Proteomes" id="UP001160625">
    <property type="component" value="Unassembled WGS sequence"/>
</dbReference>
<dbReference type="Gene3D" id="3.90.79.10">
    <property type="entry name" value="Nucleoside Triphosphate Pyrophosphohydrolase"/>
    <property type="match status" value="1"/>
</dbReference>
<evidence type="ECO:0000313" key="3">
    <source>
        <dbReference type="EMBL" id="MDH7638912.1"/>
    </source>
</evidence>
<reference evidence="3" key="1">
    <citation type="submission" date="2023-04" db="EMBL/GenBank/DDBJ databases">
        <title>Sphingomonas sp. MAHUQ-71 isolated from rice field.</title>
        <authorList>
            <person name="Huq M.A."/>
        </authorList>
    </citation>
    <scope>NUCLEOTIDE SEQUENCE</scope>
    <source>
        <strain evidence="3">MAHUQ-71</strain>
    </source>
</reference>
<dbReference type="CDD" id="cd04666">
    <property type="entry name" value="NUDIX_DIPP2_like_Nudt4"/>
    <property type="match status" value="1"/>
</dbReference>
<sequence>MRQVAALPYRVESDGSIRVMLITSRETQRWVVPKGNPIKGLRAHEAAAQEAFEEAGIEGIPCPALIGQYRYTKRRKNGINRAVDVDVFPLSVTGQADEWPEQDERICNWFTLANAANAVDEPELKGIIASFREPPPTPGIVDRMPVIRETAGRKFPLLGWFQKLLPSEGRFFELFEAHTATLVAGADSLARMLQGGPELETHIREIVTQEQNADDIAREVLQDVRRTYVTPFDRSAITGLIGVMDDAIDQMNQTAKAVQLFEVHEFAPQMRDMAGIIVEAARVTEEAIPLLRSLANNAGRLHTLTGRLIELEGHADEIHDQGLKALFKASKDRPMDFVVGQEIYAHLEKITDRFEDVANEIQGLVIDHA</sequence>
<dbReference type="PANTHER" id="PTHR37298:SF1">
    <property type="entry name" value="UPF0111 PROTEIN YKAA"/>
    <property type="match status" value="1"/>
</dbReference>
<dbReference type="InterPro" id="IPR018445">
    <property type="entry name" value="Put_Phosphate_transp_reg"/>
</dbReference>
<dbReference type="Pfam" id="PF00293">
    <property type="entry name" value="NUDIX"/>
    <property type="match status" value="1"/>
</dbReference>
<organism evidence="3 4">
    <name type="scientific">Sphingomonas oryzagri</name>
    <dbReference type="NCBI Taxonomy" id="3042314"/>
    <lineage>
        <taxon>Bacteria</taxon>
        <taxon>Pseudomonadati</taxon>
        <taxon>Pseudomonadota</taxon>
        <taxon>Alphaproteobacteria</taxon>
        <taxon>Sphingomonadales</taxon>
        <taxon>Sphingomonadaceae</taxon>
        <taxon>Sphingomonas</taxon>
    </lineage>
</organism>
<evidence type="ECO:0000256" key="1">
    <source>
        <dbReference type="ARBA" id="ARBA00008591"/>
    </source>
</evidence>
<dbReference type="RefSeq" id="WP_281045190.1">
    <property type="nucleotide sequence ID" value="NZ_JARYGZ010000001.1"/>
</dbReference>
<evidence type="ECO:0000313" key="4">
    <source>
        <dbReference type="Proteomes" id="UP001160625"/>
    </source>
</evidence>
<accession>A0ABT6N1G0</accession>
<keyword evidence="4" id="KW-1185">Reference proteome</keyword>
<dbReference type="InterPro" id="IPR000086">
    <property type="entry name" value="NUDIX_hydrolase_dom"/>
</dbReference>
<comment type="similarity">
    <text evidence="1">Belongs to the UPF0111 family.</text>
</comment>
<dbReference type="PANTHER" id="PTHR37298">
    <property type="entry name" value="UPF0111 PROTEIN YKAA"/>
    <property type="match status" value="1"/>
</dbReference>
<gene>
    <name evidence="3" type="ORF">QGN17_09240</name>
</gene>
<comment type="caution">
    <text evidence="3">The sequence shown here is derived from an EMBL/GenBank/DDBJ whole genome shotgun (WGS) entry which is preliminary data.</text>
</comment>
<dbReference type="InterPro" id="IPR038078">
    <property type="entry name" value="PhoU-like_sf"/>
</dbReference>
<dbReference type="InterPro" id="IPR052912">
    <property type="entry name" value="UPF0111_domain"/>
</dbReference>
<evidence type="ECO:0000259" key="2">
    <source>
        <dbReference type="Pfam" id="PF00293"/>
    </source>
</evidence>
<dbReference type="InterPro" id="IPR047198">
    <property type="entry name" value="DDP-like_NUDIX"/>
</dbReference>
<dbReference type="InterPro" id="IPR015797">
    <property type="entry name" value="NUDIX_hydrolase-like_dom_sf"/>
</dbReference>